<keyword evidence="6 7" id="KW-0472">Membrane</keyword>
<feature type="transmembrane region" description="Helical" evidence="7">
    <location>
        <begin position="348"/>
        <end position="367"/>
    </location>
</feature>
<dbReference type="InterPro" id="IPR009716">
    <property type="entry name" value="Ferroportin-1"/>
</dbReference>
<keyword evidence="3 7" id="KW-0813">Transport</keyword>
<evidence type="ECO:0000313" key="8">
    <source>
        <dbReference type="EMBL" id="CAK5272925.1"/>
    </source>
</evidence>
<proteinExistence type="inferred from homology"/>
<evidence type="ECO:0000256" key="2">
    <source>
        <dbReference type="ARBA" id="ARBA00006279"/>
    </source>
</evidence>
<dbReference type="AlphaFoldDB" id="A0AAD2HD09"/>
<dbReference type="GO" id="GO:0016020">
    <property type="term" value="C:membrane"/>
    <property type="evidence" value="ECO:0007669"/>
    <property type="project" value="UniProtKB-SubCell"/>
</dbReference>
<comment type="caution">
    <text evidence="7">Lacks conserved residue(s) required for the propagation of feature annotation.</text>
</comment>
<keyword evidence="5 7" id="KW-1133">Transmembrane helix</keyword>
<gene>
    <name evidence="8" type="ORF">MYCIT1_LOCUS18917</name>
</gene>
<reference evidence="8" key="1">
    <citation type="submission" date="2023-11" db="EMBL/GenBank/DDBJ databases">
        <authorList>
            <person name="De Vega J J."/>
            <person name="De Vega J J."/>
        </authorList>
    </citation>
    <scope>NUCLEOTIDE SEQUENCE</scope>
</reference>
<feature type="transmembrane region" description="Helical" evidence="7">
    <location>
        <begin position="174"/>
        <end position="191"/>
    </location>
</feature>
<feature type="transmembrane region" description="Helical" evidence="7">
    <location>
        <begin position="314"/>
        <end position="336"/>
    </location>
</feature>
<feature type="transmembrane region" description="Helical" evidence="7">
    <location>
        <begin position="43"/>
        <end position="76"/>
    </location>
</feature>
<feature type="non-terminal residue" evidence="8">
    <location>
        <position position="531"/>
    </location>
</feature>
<feature type="non-terminal residue" evidence="8">
    <location>
        <position position="1"/>
    </location>
</feature>
<evidence type="ECO:0000313" key="9">
    <source>
        <dbReference type="Proteomes" id="UP001295794"/>
    </source>
</evidence>
<comment type="similarity">
    <text evidence="2 7">Belongs to the ferroportin (FP) (TC 2.A.100) family. SLC40A subfamily.</text>
</comment>
<dbReference type="EMBL" id="CAVNYO010000188">
    <property type="protein sequence ID" value="CAK5272925.1"/>
    <property type="molecule type" value="Genomic_DNA"/>
</dbReference>
<dbReference type="InterPro" id="IPR036259">
    <property type="entry name" value="MFS_trans_sf"/>
</dbReference>
<dbReference type="Pfam" id="PF06963">
    <property type="entry name" value="FPN1"/>
    <property type="match status" value="1"/>
</dbReference>
<organism evidence="8 9">
    <name type="scientific">Mycena citricolor</name>
    <dbReference type="NCBI Taxonomy" id="2018698"/>
    <lineage>
        <taxon>Eukaryota</taxon>
        <taxon>Fungi</taxon>
        <taxon>Dikarya</taxon>
        <taxon>Basidiomycota</taxon>
        <taxon>Agaricomycotina</taxon>
        <taxon>Agaricomycetes</taxon>
        <taxon>Agaricomycetidae</taxon>
        <taxon>Agaricales</taxon>
        <taxon>Marasmiineae</taxon>
        <taxon>Mycenaceae</taxon>
        <taxon>Mycena</taxon>
    </lineage>
</organism>
<dbReference type="Proteomes" id="UP001295794">
    <property type="component" value="Unassembled WGS sequence"/>
</dbReference>
<feature type="transmembrane region" description="Helical" evidence="7">
    <location>
        <begin position="88"/>
        <end position="113"/>
    </location>
</feature>
<evidence type="ECO:0000256" key="4">
    <source>
        <dbReference type="ARBA" id="ARBA00022692"/>
    </source>
</evidence>
<feature type="transmembrane region" description="Helical" evidence="7">
    <location>
        <begin position="119"/>
        <end position="138"/>
    </location>
</feature>
<comment type="subcellular location">
    <subcellularLocation>
        <location evidence="1 7">Membrane</location>
        <topology evidence="1 7">Multi-pass membrane protein</topology>
    </subcellularLocation>
</comment>
<comment type="function">
    <text evidence="7">May be involved in iron transport and iron homeostasis.</text>
</comment>
<dbReference type="SUPFAM" id="SSF103473">
    <property type="entry name" value="MFS general substrate transporter"/>
    <property type="match status" value="1"/>
</dbReference>
<comment type="caution">
    <text evidence="8">The sequence shown here is derived from an EMBL/GenBank/DDBJ whole genome shotgun (WGS) entry which is preliminary data.</text>
</comment>
<protein>
    <recommendedName>
        <fullName evidence="7">Solute carrier family 40 member</fullName>
    </recommendedName>
</protein>
<evidence type="ECO:0000256" key="7">
    <source>
        <dbReference type="RuleBase" id="RU365065"/>
    </source>
</evidence>
<evidence type="ECO:0000256" key="5">
    <source>
        <dbReference type="ARBA" id="ARBA00022989"/>
    </source>
</evidence>
<accession>A0AAD2HD09</accession>
<keyword evidence="4 7" id="KW-0812">Transmembrane</keyword>
<keyword evidence="7" id="KW-0406">Ion transport</keyword>
<name>A0AAD2HD09_9AGAR</name>
<evidence type="ECO:0000256" key="6">
    <source>
        <dbReference type="ARBA" id="ARBA00023136"/>
    </source>
</evidence>
<keyword evidence="9" id="KW-1185">Reference proteome</keyword>
<sequence length="531" mass="58930">SMESESTPLLLSEESSLDARGLRYLLIQHFSSAWGDRTAEFALYLYLIICFQDTLLPSSIFGFAMTLTGILFSRWAGSIVDLNPKLSVVWWSILAQKLSCLGAYGCVAMMRAWDCRSSAGSWAVFIVLVLFGCLLRFSNTCVTIAVERDWTACISDESSVQLGQLNTYMRQINLLSKLLAPLFVSFLTVNYDRDGDAANDHSLVSVFALMALTVVTAVFELHWIRIVYDSFPSLEAEQQRKYAVSAASVIETSSPSSAHGSPPSSMTHSAAWQEFVRLPVFLSSVSISLLYLTVLSFEGTMLGYLKTLDFRDDFLAEMRGLCVVTGLLGTFITVPLEQKLGSARAGSWSIWSMVVCLLPVMASFYIFGPRTAVGASLLFGGSQLPCSINDHHILTTNRNIFRHGLVSDRVVVVRPDPDQAAARSPQLQCATEYIDCNTVHHAERSRSTQIHLDHDTLETVSIPVGRARLLPQCFVWGDRISRLFEERARSYLPLASRMDSQNLMMCMLYFSPLCQSLTVHPVPFALQIGPV</sequence>
<feature type="transmembrane region" description="Helical" evidence="7">
    <location>
        <begin position="275"/>
        <end position="294"/>
    </location>
</feature>
<feature type="transmembrane region" description="Helical" evidence="7">
    <location>
        <begin position="203"/>
        <end position="224"/>
    </location>
</feature>
<dbReference type="PANTHER" id="PTHR11660:SF57">
    <property type="entry name" value="SOLUTE CARRIER FAMILY 40 MEMBER"/>
    <property type="match status" value="1"/>
</dbReference>
<dbReference type="PANTHER" id="PTHR11660">
    <property type="entry name" value="SOLUTE CARRIER FAMILY 40 MEMBER"/>
    <property type="match status" value="1"/>
</dbReference>
<dbReference type="GO" id="GO:0005381">
    <property type="term" value="F:iron ion transmembrane transporter activity"/>
    <property type="evidence" value="ECO:0007669"/>
    <property type="project" value="UniProtKB-UniRule"/>
</dbReference>
<evidence type="ECO:0000256" key="3">
    <source>
        <dbReference type="ARBA" id="ARBA00022448"/>
    </source>
</evidence>
<evidence type="ECO:0000256" key="1">
    <source>
        <dbReference type="ARBA" id="ARBA00004141"/>
    </source>
</evidence>